<gene>
    <name evidence="10" type="ORF">IAC13_08555</name>
</gene>
<feature type="transmembrane region" description="Helical" evidence="8">
    <location>
        <begin position="488"/>
        <end position="509"/>
    </location>
</feature>
<protein>
    <submittedName>
        <fullName evidence="10">Iron ABC transporter permease</fullName>
    </submittedName>
</protein>
<evidence type="ECO:0000259" key="9">
    <source>
        <dbReference type="PROSITE" id="PS50928"/>
    </source>
</evidence>
<dbReference type="CDD" id="cd06261">
    <property type="entry name" value="TM_PBP2"/>
    <property type="match status" value="2"/>
</dbReference>
<dbReference type="GO" id="GO:0005886">
    <property type="term" value="C:plasma membrane"/>
    <property type="evidence" value="ECO:0007669"/>
    <property type="project" value="UniProtKB-SubCell"/>
</dbReference>
<reference evidence="10" key="2">
    <citation type="journal article" date="2021" name="PeerJ">
        <title>Extensive microbial diversity within the chicken gut microbiome revealed by metagenomics and culture.</title>
        <authorList>
            <person name="Gilroy R."/>
            <person name="Ravi A."/>
            <person name="Getino M."/>
            <person name="Pursley I."/>
            <person name="Horton D.L."/>
            <person name="Alikhan N.F."/>
            <person name="Baker D."/>
            <person name="Gharbi K."/>
            <person name="Hall N."/>
            <person name="Watson M."/>
            <person name="Adriaenssens E.M."/>
            <person name="Foster-Nyarko E."/>
            <person name="Jarju S."/>
            <person name="Secka A."/>
            <person name="Antonio M."/>
            <person name="Oren A."/>
            <person name="Chaudhuri R.R."/>
            <person name="La Ragione R."/>
            <person name="Hildebrand F."/>
            <person name="Pallen M.J."/>
        </authorList>
    </citation>
    <scope>NUCLEOTIDE SEQUENCE</scope>
    <source>
        <strain evidence="10">E3-2379</strain>
    </source>
</reference>
<comment type="caution">
    <text evidence="10">The sequence shown here is derived from an EMBL/GenBank/DDBJ whole genome shotgun (WGS) entry which is preliminary data.</text>
</comment>
<dbReference type="AlphaFoldDB" id="A0A9D9N850"/>
<feature type="transmembrane region" description="Helical" evidence="8">
    <location>
        <begin position="430"/>
        <end position="450"/>
    </location>
</feature>
<feature type="transmembrane region" description="Helical" evidence="8">
    <location>
        <begin position="20"/>
        <end position="39"/>
    </location>
</feature>
<evidence type="ECO:0000313" key="11">
    <source>
        <dbReference type="Proteomes" id="UP000823618"/>
    </source>
</evidence>
<evidence type="ECO:0000256" key="3">
    <source>
        <dbReference type="ARBA" id="ARBA00022475"/>
    </source>
</evidence>
<name>A0A9D9N850_9FIRM</name>
<feature type="domain" description="ABC transmembrane type-1" evidence="9">
    <location>
        <begin position="365"/>
        <end position="560"/>
    </location>
</feature>
<accession>A0A9D9N850</accession>
<feature type="transmembrane region" description="Helical" evidence="8">
    <location>
        <begin position="365"/>
        <end position="387"/>
    </location>
</feature>
<feature type="transmembrane region" description="Helical" evidence="8">
    <location>
        <begin position="108"/>
        <end position="128"/>
    </location>
</feature>
<evidence type="ECO:0000256" key="8">
    <source>
        <dbReference type="RuleBase" id="RU363032"/>
    </source>
</evidence>
<dbReference type="SUPFAM" id="SSF161098">
    <property type="entry name" value="MetI-like"/>
    <property type="match status" value="2"/>
</dbReference>
<organism evidence="10 11">
    <name type="scientific">Candidatus Scybalomonas excrementavium</name>
    <dbReference type="NCBI Taxonomy" id="2840943"/>
    <lineage>
        <taxon>Bacteria</taxon>
        <taxon>Bacillati</taxon>
        <taxon>Bacillota</taxon>
        <taxon>Clostridia</taxon>
        <taxon>Lachnospirales</taxon>
        <taxon>Lachnospiraceae</taxon>
        <taxon>Lachnospiraceae incertae sedis</taxon>
        <taxon>Candidatus Scybalomonas</taxon>
    </lineage>
</organism>
<keyword evidence="4" id="KW-0997">Cell inner membrane</keyword>
<feature type="transmembrane region" description="Helical" evidence="8">
    <location>
        <begin position="399"/>
        <end position="418"/>
    </location>
</feature>
<feature type="transmembrane region" description="Helical" evidence="8">
    <location>
        <begin position="303"/>
        <end position="331"/>
    </location>
</feature>
<dbReference type="PANTHER" id="PTHR43357:SF4">
    <property type="entry name" value="INNER MEMBRANE ABC TRANSPORTER PERMEASE PROTEIN YDCV"/>
    <property type="match status" value="1"/>
</dbReference>
<evidence type="ECO:0000256" key="6">
    <source>
        <dbReference type="ARBA" id="ARBA00022989"/>
    </source>
</evidence>
<feature type="transmembrane region" description="Helical" evidence="8">
    <location>
        <begin position="547"/>
        <end position="570"/>
    </location>
</feature>
<comment type="similarity">
    <text evidence="8">Belongs to the binding-protein-dependent transport system permease family.</text>
</comment>
<dbReference type="PROSITE" id="PS50928">
    <property type="entry name" value="ABC_TM1"/>
    <property type="match status" value="2"/>
</dbReference>
<reference evidence="10" key="1">
    <citation type="submission" date="2020-10" db="EMBL/GenBank/DDBJ databases">
        <authorList>
            <person name="Gilroy R."/>
        </authorList>
    </citation>
    <scope>NUCLEOTIDE SEQUENCE</scope>
    <source>
        <strain evidence="10">E3-2379</strain>
    </source>
</reference>
<feature type="transmembrane region" description="Helical" evidence="8">
    <location>
        <begin position="148"/>
        <end position="166"/>
    </location>
</feature>
<comment type="subcellular location">
    <subcellularLocation>
        <location evidence="1">Cell inner membrane</location>
        <topology evidence="1">Multi-pass membrane protein</topology>
    </subcellularLocation>
    <subcellularLocation>
        <location evidence="8">Cell membrane</location>
        <topology evidence="8">Multi-pass membrane protein</topology>
    </subcellularLocation>
</comment>
<dbReference type="Gene3D" id="1.10.3720.10">
    <property type="entry name" value="MetI-like"/>
    <property type="match status" value="2"/>
</dbReference>
<keyword evidence="7 8" id="KW-0472">Membrane</keyword>
<evidence type="ECO:0000256" key="5">
    <source>
        <dbReference type="ARBA" id="ARBA00022692"/>
    </source>
</evidence>
<dbReference type="GO" id="GO:0055085">
    <property type="term" value="P:transmembrane transport"/>
    <property type="evidence" value="ECO:0007669"/>
    <property type="project" value="InterPro"/>
</dbReference>
<feature type="domain" description="ABC transmembrane type-1" evidence="9">
    <location>
        <begin position="70"/>
        <end position="275"/>
    </location>
</feature>
<dbReference type="InterPro" id="IPR035906">
    <property type="entry name" value="MetI-like_sf"/>
</dbReference>
<evidence type="ECO:0000256" key="1">
    <source>
        <dbReference type="ARBA" id="ARBA00004429"/>
    </source>
</evidence>
<dbReference type="PANTHER" id="PTHR43357">
    <property type="entry name" value="INNER MEMBRANE ABC TRANSPORTER PERMEASE PROTEIN YDCV"/>
    <property type="match status" value="1"/>
</dbReference>
<keyword evidence="2 8" id="KW-0813">Transport</keyword>
<feature type="transmembrane region" description="Helical" evidence="8">
    <location>
        <begin position="256"/>
        <end position="275"/>
    </location>
</feature>
<keyword evidence="5 8" id="KW-0812">Transmembrane</keyword>
<keyword evidence="3" id="KW-1003">Cell membrane</keyword>
<evidence type="ECO:0000256" key="2">
    <source>
        <dbReference type="ARBA" id="ARBA00022448"/>
    </source>
</evidence>
<sequence>MEEMEMIEKCRKKPIHIPSLLVKIVLVWAIIAFVLYPNINLLISVFFKNGEFSTEVFGKVFRSARAIKSLNNSFLLAFTLVVTVNIVGTLCVLFTEYWDIKGSNILKLGYMSSLVYGGVVLVSGYKFVYGANGLLTKLLLLIFPNMNPNWFIGYGAVVFVMTFACTQNHMMFLTNAIRGIDYHTVEAAKNMGASGMTIFFRVVLPTLKPTFFAITILTFLTGLGAMSAPLIIGGDNFQTISPMIITFAKSSYSREVAAFLAVLLGIATMILLAIFSKIEKGGNYISVSKTKAKLHKQKIHNPFFNSIAHIIAYFMFAIYIVPILLVIVYSFCDSLTIQTGNITMDSFTLENYKQLFISIEAIKPYIVSIIYAILAAVIAAVIAIICSRIRHKSKHKMSLFFEYGMLIPWLLPSTLIALGLSNTYGERHLILGNYVLVGTLALMLVGYVVVKLPFSYRMIKAAFFSIDSDLEEAAKCMGASGFYTMVKVIIPVVLPAVISVIVLNFNGLLSDYDLSVFLYQPLYQPLGIVIKAASDESASINAKAMTFVYTVVLMIISSIALSIAQGNAMSRIKAYRMKKKLAKWKYKN</sequence>
<feature type="transmembrane region" description="Helical" evidence="8">
    <location>
        <begin position="74"/>
        <end position="96"/>
    </location>
</feature>
<dbReference type="InterPro" id="IPR000515">
    <property type="entry name" value="MetI-like"/>
</dbReference>
<evidence type="ECO:0000313" key="10">
    <source>
        <dbReference type="EMBL" id="MBO8463966.1"/>
    </source>
</evidence>
<dbReference type="EMBL" id="JADIML010000236">
    <property type="protein sequence ID" value="MBO8463966.1"/>
    <property type="molecule type" value="Genomic_DNA"/>
</dbReference>
<keyword evidence="6 8" id="KW-1133">Transmembrane helix</keyword>
<dbReference type="Pfam" id="PF00528">
    <property type="entry name" value="BPD_transp_1"/>
    <property type="match status" value="1"/>
</dbReference>
<proteinExistence type="inferred from homology"/>
<evidence type="ECO:0000256" key="7">
    <source>
        <dbReference type="ARBA" id="ARBA00023136"/>
    </source>
</evidence>
<dbReference type="Proteomes" id="UP000823618">
    <property type="component" value="Unassembled WGS sequence"/>
</dbReference>
<evidence type="ECO:0000256" key="4">
    <source>
        <dbReference type="ARBA" id="ARBA00022519"/>
    </source>
</evidence>
<feature type="transmembrane region" description="Helical" evidence="8">
    <location>
        <begin position="211"/>
        <end position="232"/>
    </location>
</feature>